<dbReference type="AlphaFoldDB" id="A0A8S2RHR9"/>
<dbReference type="Proteomes" id="UP000682733">
    <property type="component" value="Unassembled WGS sequence"/>
</dbReference>
<reference evidence="2" key="1">
    <citation type="submission" date="2021-02" db="EMBL/GenBank/DDBJ databases">
        <authorList>
            <person name="Nowell W R."/>
        </authorList>
    </citation>
    <scope>NUCLEOTIDE SEQUENCE</scope>
</reference>
<feature type="non-terminal residue" evidence="2">
    <location>
        <position position="1"/>
    </location>
</feature>
<dbReference type="Proteomes" id="UP000677228">
    <property type="component" value="Unassembled WGS sequence"/>
</dbReference>
<evidence type="ECO:0000313" key="2">
    <source>
        <dbReference type="EMBL" id="CAF4164685.1"/>
    </source>
</evidence>
<accession>A0A8S2RHR9</accession>
<comment type="caution">
    <text evidence="2">The sequence shown here is derived from an EMBL/GenBank/DDBJ whole genome shotgun (WGS) entry which is preliminary data.</text>
</comment>
<evidence type="ECO:0000313" key="1">
    <source>
        <dbReference type="EMBL" id="CAF1354287.1"/>
    </source>
</evidence>
<organism evidence="2 3">
    <name type="scientific">Didymodactylos carnosus</name>
    <dbReference type="NCBI Taxonomy" id="1234261"/>
    <lineage>
        <taxon>Eukaryota</taxon>
        <taxon>Metazoa</taxon>
        <taxon>Spiralia</taxon>
        <taxon>Gnathifera</taxon>
        <taxon>Rotifera</taxon>
        <taxon>Eurotatoria</taxon>
        <taxon>Bdelloidea</taxon>
        <taxon>Philodinida</taxon>
        <taxon>Philodinidae</taxon>
        <taxon>Didymodactylos</taxon>
    </lineage>
</organism>
<name>A0A8S2RHR9_9BILA</name>
<protein>
    <submittedName>
        <fullName evidence="2">Uncharacterized protein</fullName>
    </submittedName>
</protein>
<dbReference type="EMBL" id="CAJNOK010022849">
    <property type="protein sequence ID" value="CAF1354287.1"/>
    <property type="molecule type" value="Genomic_DNA"/>
</dbReference>
<gene>
    <name evidence="1" type="ORF">OVA965_LOCUS30946</name>
    <name evidence="2" type="ORF">TMI583_LOCUS31762</name>
</gene>
<sequence>MIFSSTAFAKSIRLKYFTEEVGRNKLPLSIAHFLRPHETPTIKDVIVDIRDNFLQPQFQSANLTEEDLCLFLNGDEIPKATLARHLINIKANDSLTLIPLAARQRCYQSYYSNDTNTTSCAR</sequence>
<dbReference type="EMBL" id="CAJOBA010044494">
    <property type="protein sequence ID" value="CAF4164685.1"/>
    <property type="molecule type" value="Genomic_DNA"/>
</dbReference>
<evidence type="ECO:0000313" key="3">
    <source>
        <dbReference type="Proteomes" id="UP000682733"/>
    </source>
</evidence>
<proteinExistence type="predicted"/>